<dbReference type="RefSeq" id="XP_067815904.1">
    <property type="nucleotide sequence ID" value="XM_067963842.1"/>
</dbReference>
<name>A0A976IC20_BRELC</name>
<organism evidence="1 2">
    <name type="scientific">Bremia lactucae</name>
    <name type="common">Lettuce downy mildew</name>
    <dbReference type="NCBI Taxonomy" id="4779"/>
    <lineage>
        <taxon>Eukaryota</taxon>
        <taxon>Sar</taxon>
        <taxon>Stramenopiles</taxon>
        <taxon>Oomycota</taxon>
        <taxon>Peronosporomycetes</taxon>
        <taxon>Peronosporales</taxon>
        <taxon>Peronosporaceae</taxon>
        <taxon>Bremia</taxon>
    </lineage>
</organism>
<accession>A0A976IC20</accession>
<dbReference type="KEGG" id="blac:94349513"/>
<proteinExistence type="predicted"/>
<keyword evidence="2" id="KW-1185">Reference proteome</keyword>
<reference evidence="1 2" key="1">
    <citation type="journal article" date="2021" name="Genome Biol.">
        <title>AFLAP: assembly-free linkage analysis pipeline using k-mers from genome sequencing data.</title>
        <authorList>
            <person name="Fletcher K."/>
            <person name="Zhang L."/>
            <person name="Gil J."/>
            <person name="Han R."/>
            <person name="Cavanaugh K."/>
            <person name="Michelmore R."/>
        </authorList>
    </citation>
    <scope>NUCLEOTIDE SEQUENCE [LARGE SCALE GENOMIC DNA]</scope>
    <source>
        <strain evidence="1 2">SF5</strain>
    </source>
</reference>
<sequence length="222" mass="24342">MLHHLELLTGTVEGVLTDCWRYGLYLSGILAKAHRAFSTPHNENHVRARGATLRQGYRDICGVISQALPEYLRQAIRNTIVTKLKSPSEVLGLQIWRAHCQLILFFSGGNSSEDCHGYSGFLLAEVDTLTGAAGILLSSGTPPPIAVPTPISIAAIGATLWFRSRIKHGLMNITVAWDNTVSVKRMAADIGLMRDLYVDPIAGDWRCRGFRSDHLVHSGAVR</sequence>
<gene>
    <name evidence="1" type="ORF">CCR75_005767</name>
</gene>
<dbReference type="Proteomes" id="UP000294530">
    <property type="component" value="Unassembled WGS sequence"/>
</dbReference>
<evidence type="ECO:0000313" key="2">
    <source>
        <dbReference type="Proteomes" id="UP000294530"/>
    </source>
</evidence>
<comment type="caution">
    <text evidence="1">The sequence shown here is derived from an EMBL/GenBank/DDBJ whole genome shotgun (WGS) entry which is preliminary data.</text>
</comment>
<protein>
    <submittedName>
        <fullName evidence="1">Uncharacterized protein</fullName>
    </submittedName>
</protein>
<dbReference type="AlphaFoldDB" id="A0A976IC20"/>
<dbReference type="EMBL" id="SHOA02000203">
    <property type="protein sequence ID" value="TDH66405.1"/>
    <property type="molecule type" value="Genomic_DNA"/>
</dbReference>
<evidence type="ECO:0000313" key="1">
    <source>
        <dbReference type="EMBL" id="TDH66405.1"/>
    </source>
</evidence>
<dbReference type="GeneID" id="94349513"/>